<dbReference type="EMBL" id="JAINUF010000001">
    <property type="protein sequence ID" value="KAJ8382831.1"/>
    <property type="molecule type" value="Genomic_DNA"/>
</dbReference>
<gene>
    <name evidence="2" type="ORF">SKAU_G00036090</name>
</gene>
<evidence type="ECO:0000313" key="2">
    <source>
        <dbReference type="EMBL" id="KAJ8382831.1"/>
    </source>
</evidence>
<name>A0A9Q1GEK2_SYNKA</name>
<sequence>MNSDLDLLKALCLASAEDITDLSPSAAVQLQRNKAGGKSATGGRADVETASPACAVILKPFSKNRSGGPFICLAWINTIPGQGERTEHPGPPWRGKLHADPLP</sequence>
<proteinExistence type="predicted"/>
<dbReference type="AlphaFoldDB" id="A0A9Q1GEK2"/>
<accession>A0A9Q1GEK2</accession>
<evidence type="ECO:0000313" key="3">
    <source>
        <dbReference type="Proteomes" id="UP001152622"/>
    </source>
</evidence>
<reference evidence="2" key="1">
    <citation type="journal article" date="2023" name="Science">
        <title>Genome structures resolve the early diversification of teleost fishes.</title>
        <authorList>
            <person name="Parey E."/>
            <person name="Louis A."/>
            <person name="Montfort J."/>
            <person name="Bouchez O."/>
            <person name="Roques C."/>
            <person name="Iampietro C."/>
            <person name="Lluch J."/>
            <person name="Castinel A."/>
            <person name="Donnadieu C."/>
            <person name="Desvignes T."/>
            <person name="Floi Bucao C."/>
            <person name="Jouanno E."/>
            <person name="Wen M."/>
            <person name="Mejri S."/>
            <person name="Dirks R."/>
            <person name="Jansen H."/>
            <person name="Henkel C."/>
            <person name="Chen W.J."/>
            <person name="Zahm M."/>
            <person name="Cabau C."/>
            <person name="Klopp C."/>
            <person name="Thompson A.W."/>
            <person name="Robinson-Rechavi M."/>
            <person name="Braasch I."/>
            <person name="Lecointre G."/>
            <person name="Bobe J."/>
            <person name="Postlethwait J.H."/>
            <person name="Berthelot C."/>
            <person name="Roest Crollius H."/>
            <person name="Guiguen Y."/>
        </authorList>
    </citation>
    <scope>NUCLEOTIDE SEQUENCE</scope>
    <source>
        <strain evidence="2">WJC10195</strain>
    </source>
</reference>
<keyword evidence="3" id="KW-1185">Reference proteome</keyword>
<organism evidence="2 3">
    <name type="scientific">Synaphobranchus kaupii</name>
    <name type="common">Kaup's arrowtooth eel</name>
    <dbReference type="NCBI Taxonomy" id="118154"/>
    <lineage>
        <taxon>Eukaryota</taxon>
        <taxon>Metazoa</taxon>
        <taxon>Chordata</taxon>
        <taxon>Craniata</taxon>
        <taxon>Vertebrata</taxon>
        <taxon>Euteleostomi</taxon>
        <taxon>Actinopterygii</taxon>
        <taxon>Neopterygii</taxon>
        <taxon>Teleostei</taxon>
        <taxon>Anguilliformes</taxon>
        <taxon>Synaphobranchidae</taxon>
        <taxon>Synaphobranchus</taxon>
    </lineage>
</organism>
<evidence type="ECO:0000256" key="1">
    <source>
        <dbReference type="SAM" id="MobiDB-lite"/>
    </source>
</evidence>
<comment type="caution">
    <text evidence="2">The sequence shown here is derived from an EMBL/GenBank/DDBJ whole genome shotgun (WGS) entry which is preliminary data.</text>
</comment>
<protein>
    <submittedName>
        <fullName evidence="2">Uncharacterized protein</fullName>
    </submittedName>
</protein>
<dbReference type="Proteomes" id="UP001152622">
    <property type="component" value="Chromosome 1"/>
</dbReference>
<feature type="region of interest" description="Disordered" evidence="1">
    <location>
        <begin position="81"/>
        <end position="103"/>
    </location>
</feature>